<feature type="domain" description="C3H1-type" evidence="6">
    <location>
        <begin position="102"/>
        <end position="130"/>
    </location>
</feature>
<dbReference type="EMBL" id="UZAJ01005533">
    <property type="protein sequence ID" value="VDO45219.1"/>
    <property type="molecule type" value="Genomic_DNA"/>
</dbReference>
<keyword evidence="8" id="KW-1185">Reference proteome</keyword>
<dbReference type="Pfam" id="PF18044">
    <property type="entry name" value="zf-CCCH_4"/>
    <property type="match status" value="1"/>
</dbReference>
<evidence type="ECO:0000256" key="5">
    <source>
        <dbReference type="SAM" id="MobiDB-lite"/>
    </source>
</evidence>
<evidence type="ECO:0000256" key="2">
    <source>
        <dbReference type="ARBA" id="ARBA00022771"/>
    </source>
</evidence>
<dbReference type="PROSITE" id="PS50103">
    <property type="entry name" value="ZF_C3H1"/>
    <property type="match status" value="1"/>
</dbReference>
<protein>
    <submittedName>
        <fullName evidence="9">C3H1-type domain-containing protein</fullName>
    </submittedName>
</protein>
<dbReference type="AlphaFoldDB" id="A0A183HEY6"/>
<feature type="region of interest" description="Disordered" evidence="5">
    <location>
        <begin position="1"/>
        <end position="52"/>
    </location>
</feature>
<dbReference type="SUPFAM" id="SSF90229">
    <property type="entry name" value="CCCH zinc finger"/>
    <property type="match status" value="1"/>
</dbReference>
<dbReference type="InterPro" id="IPR036855">
    <property type="entry name" value="Znf_CCCH_sf"/>
</dbReference>
<dbReference type="InterPro" id="IPR041367">
    <property type="entry name" value="Znf-CCCH_4"/>
</dbReference>
<keyword evidence="1 4" id="KW-0479">Metal-binding</keyword>
<dbReference type="Proteomes" id="UP000267606">
    <property type="component" value="Unassembled WGS sequence"/>
</dbReference>
<evidence type="ECO:0000256" key="1">
    <source>
        <dbReference type="ARBA" id="ARBA00022723"/>
    </source>
</evidence>
<name>A0A183HEY6_9BILA</name>
<reference evidence="7 8" key="2">
    <citation type="submission" date="2018-11" db="EMBL/GenBank/DDBJ databases">
        <authorList>
            <consortium name="Pathogen Informatics"/>
        </authorList>
    </citation>
    <scope>NUCLEOTIDE SEQUENCE [LARGE SCALE GENOMIC DNA]</scope>
</reference>
<keyword evidence="2 4" id="KW-0863">Zinc-finger</keyword>
<dbReference type="InterPro" id="IPR000571">
    <property type="entry name" value="Znf_CCCH"/>
</dbReference>
<accession>A0A183HEY6</accession>
<feature type="compositionally biased region" description="Polar residues" evidence="5">
    <location>
        <begin position="1"/>
        <end position="11"/>
    </location>
</feature>
<sequence length="362" mass="41426">MSSDQQTTANSSEKKSSAPRYSRGAAPQSARYGYRRFRDTPKKQPKLQKSLAVVGGTPEIQTVEQNAAVSSILKPASNSNVKEKNLAKKGNSDDVSELPLKASKKKVCKYFAAENSCYFGEYCRFLHIQNETNRNDSDPIRSESNLKSARIIVRPNIATISRDDIGKKEQLDIRNSEINYFSRRFRDAKFAYDGSSYFIEFDYKVTDPEWVFEVKAVRLRLKIPEHYPCESIMVTLSESTLPIPLVTYFNKEVKKFLEEKFMEAEKCNTYTGIGKTFIRWLDRNILDFFVDGLRRTKLIIEAEQEGITLHQTTFSNLTNQNENIDVETSNAKALIHDSDEIIQDRKYDEAEIEPTSKTAIVV</sequence>
<dbReference type="WBParaSite" id="OFLC_0000604701-mRNA-1">
    <property type="protein sequence ID" value="OFLC_0000604701-mRNA-1"/>
    <property type="gene ID" value="OFLC_0000604701"/>
</dbReference>
<gene>
    <name evidence="7" type="ORF">OFLC_LOCUS6048</name>
</gene>
<evidence type="ECO:0000313" key="9">
    <source>
        <dbReference type="WBParaSite" id="OFLC_0000604701-mRNA-1"/>
    </source>
</evidence>
<evidence type="ECO:0000256" key="3">
    <source>
        <dbReference type="ARBA" id="ARBA00022833"/>
    </source>
</evidence>
<evidence type="ECO:0000259" key="6">
    <source>
        <dbReference type="PROSITE" id="PS50103"/>
    </source>
</evidence>
<dbReference type="STRING" id="387005.A0A183HEY6"/>
<organism evidence="9">
    <name type="scientific">Onchocerca flexuosa</name>
    <dbReference type="NCBI Taxonomy" id="387005"/>
    <lineage>
        <taxon>Eukaryota</taxon>
        <taxon>Metazoa</taxon>
        <taxon>Ecdysozoa</taxon>
        <taxon>Nematoda</taxon>
        <taxon>Chromadorea</taxon>
        <taxon>Rhabditida</taxon>
        <taxon>Spirurina</taxon>
        <taxon>Spiruromorpha</taxon>
        <taxon>Filarioidea</taxon>
        <taxon>Onchocercidae</taxon>
        <taxon>Onchocerca</taxon>
    </lineage>
</organism>
<evidence type="ECO:0000313" key="7">
    <source>
        <dbReference type="EMBL" id="VDO45219.1"/>
    </source>
</evidence>
<reference evidence="9" key="1">
    <citation type="submission" date="2016-06" db="UniProtKB">
        <authorList>
            <consortium name="WormBaseParasite"/>
        </authorList>
    </citation>
    <scope>IDENTIFICATION</scope>
</reference>
<evidence type="ECO:0000256" key="4">
    <source>
        <dbReference type="PROSITE-ProRule" id="PRU00723"/>
    </source>
</evidence>
<dbReference type="GO" id="GO:0008270">
    <property type="term" value="F:zinc ion binding"/>
    <property type="evidence" value="ECO:0007669"/>
    <property type="project" value="UniProtKB-KW"/>
</dbReference>
<proteinExistence type="predicted"/>
<feature type="zinc finger region" description="C3H1-type" evidence="4">
    <location>
        <begin position="102"/>
        <end position="130"/>
    </location>
</feature>
<dbReference type="SMART" id="SM00356">
    <property type="entry name" value="ZnF_C3H1"/>
    <property type="match status" value="1"/>
</dbReference>
<evidence type="ECO:0000313" key="8">
    <source>
        <dbReference type="Proteomes" id="UP000267606"/>
    </source>
</evidence>
<keyword evidence="3 4" id="KW-0862">Zinc</keyword>
<dbReference type="Gene3D" id="4.10.1000.10">
    <property type="entry name" value="Zinc finger, CCCH-type"/>
    <property type="match status" value="1"/>
</dbReference>